<dbReference type="EMBL" id="AMZH03006004">
    <property type="protein sequence ID" value="RRT64924.1"/>
    <property type="molecule type" value="Genomic_DNA"/>
</dbReference>
<keyword evidence="2" id="KW-1133">Transmembrane helix</keyword>
<proteinExistence type="predicted"/>
<dbReference type="AlphaFoldDB" id="A0A426ZLX1"/>
<gene>
    <name evidence="3" type="ORF">B296_00005955</name>
</gene>
<comment type="caution">
    <text evidence="3">The sequence shown here is derived from an EMBL/GenBank/DDBJ whole genome shotgun (WGS) entry which is preliminary data.</text>
</comment>
<accession>A0A426ZLX1</accession>
<sequence length="136" mass="15046">METHLDAPIAGTARNESGVDTTRSKKEQTTEPTGGVSSRPIVGSATRSPSVTLRWHDHGEPLSGSKIDLVKSSESVNPVVVFLLWSYLGGGVFYLRLYRSNQLGFKHKCVTEGVELISCYLSVEMEQSHRQLLHLY</sequence>
<feature type="region of interest" description="Disordered" evidence="1">
    <location>
        <begin position="1"/>
        <end position="48"/>
    </location>
</feature>
<protein>
    <submittedName>
        <fullName evidence="3">Uncharacterized protein</fullName>
    </submittedName>
</protein>
<dbReference type="Proteomes" id="UP000287651">
    <property type="component" value="Unassembled WGS sequence"/>
</dbReference>
<name>A0A426ZLX1_ENSVE</name>
<keyword evidence="2" id="KW-0472">Membrane</keyword>
<organism evidence="3 4">
    <name type="scientific">Ensete ventricosum</name>
    <name type="common">Abyssinian banana</name>
    <name type="synonym">Musa ensete</name>
    <dbReference type="NCBI Taxonomy" id="4639"/>
    <lineage>
        <taxon>Eukaryota</taxon>
        <taxon>Viridiplantae</taxon>
        <taxon>Streptophyta</taxon>
        <taxon>Embryophyta</taxon>
        <taxon>Tracheophyta</taxon>
        <taxon>Spermatophyta</taxon>
        <taxon>Magnoliopsida</taxon>
        <taxon>Liliopsida</taxon>
        <taxon>Zingiberales</taxon>
        <taxon>Musaceae</taxon>
        <taxon>Ensete</taxon>
    </lineage>
</organism>
<reference evidence="3 4" key="1">
    <citation type="journal article" date="2014" name="Agronomy (Basel)">
        <title>A Draft Genome Sequence for Ensete ventricosum, the Drought-Tolerant Tree Against Hunger.</title>
        <authorList>
            <person name="Harrison J."/>
            <person name="Moore K.A."/>
            <person name="Paszkiewicz K."/>
            <person name="Jones T."/>
            <person name="Grant M."/>
            <person name="Ambacheew D."/>
            <person name="Muzemil S."/>
            <person name="Studholme D.J."/>
        </authorList>
    </citation>
    <scope>NUCLEOTIDE SEQUENCE [LARGE SCALE GENOMIC DNA]</scope>
</reference>
<evidence type="ECO:0000313" key="4">
    <source>
        <dbReference type="Proteomes" id="UP000287651"/>
    </source>
</evidence>
<feature type="transmembrane region" description="Helical" evidence="2">
    <location>
        <begin position="79"/>
        <end position="98"/>
    </location>
</feature>
<evidence type="ECO:0000313" key="3">
    <source>
        <dbReference type="EMBL" id="RRT64924.1"/>
    </source>
</evidence>
<evidence type="ECO:0000256" key="2">
    <source>
        <dbReference type="SAM" id="Phobius"/>
    </source>
</evidence>
<keyword evidence="2" id="KW-0812">Transmembrane</keyword>
<evidence type="ECO:0000256" key="1">
    <source>
        <dbReference type="SAM" id="MobiDB-lite"/>
    </source>
</evidence>